<sequence>MWVSSNYKMHELKKCCLVLQLDNNEFSTTMRLPRRVYEAGEPPDNPEAIIHHSKIDYVEKVEAILGKKEFSLIENSHIGSILKLVKRSLRCEEDRTITELQFKIIKKPYLWMLGKGDKFTVRTLYEMFKEKARSLPTLEKISLGTTIITEAVIMAENPSTKIPRDRLMRYINYPLPKVAWVHVLGKSLGKPCETSSSSDPLCLHWDSTRTPTITEVLELEKINNVIITVTGLAEEYKHLVGATHML</sequence>
<evidence type="ECO:0000313" key="1">
    <source>
        <dbReference type="EMBL" id="CDY20206.1"/>
    </source>
</evidence>
<reference evidence="1 2" key="1">
    <citation type="journal article" date="2014" name="Science">
        <title>Plant genetics. Early allopolyploid evolution in the post-Neolithic Brassica napus oilseed genome.</title>
        <authorList>
            <person name="Chalhoub B."/>
            <person name="Denoeud F."/>
            <person name="Liu S."/>
            <person name="Parkin I.A."/>
            <person name="Tang H."/>
            <person name="Wang X."/>
            <person name="Chiquet J."/>
            <person name="Belcram H."/>
            <person name="Tong C."/>
            <person name="Samans B."/>
            <person name="Correa M."/>
            <person name="Da Silva C."/>
            <person name="Just J."/>
            <person name="Falentin C."/>
            <person name="Koh C.S."/>
            <person name="Le Clainche I."/>
            <person name="Bernard M."/>
            <person name="Bento P."/>
            <person name="Noel B."/>
            <person name="Labadie K."/>
            <person name="Alberti A."/>
            <person name="Charles M."/>
            <person name="Arnaud D."/>
            <person name="Guo H."/>
            <person name="Daviaud C."/>
            <person name="Alamery S."/>
            <person name="Jabbari K."/>
            <person name="Zhao M."/>
            <person name="Edger P.P."/>
            <person name="Chelaifa H."/>
            <person name="Tack D."/>
            <person name="Lassalle G."/>
            <person name="Mestiri I."/>
            <person name="Schnel N."/>
            <person name="Le Paslier M.C."/>
            <person name="Fan G."/>
            <person name="Renault V."/>
            <person name="Bayer P.E."/>
            <person name="Golicz A.A."/>
            <person name="Manoli S."/>
            <person name="Lee T.H."/>
            <person name="Thi V.H."/>
            <person name="Chalabi S."/>
            <person name="Hu Q."/>
            <person name="Fan C."/>
            <person name="Tollenaere R."/>
            <person name="Lu Y."/>
            <person name="Battail C."/>
            <person name="Shen J."/>
            <person name="Sidebottom C.H."/>
            <person name="Wang X."/>
            <person name="Canaguier A."/>
            <person name="Chauveau A."/>
            <person name="Berard A."/>
            <person name="Deniot G."/>
            <person name="Guan M."/>
            <person name="Liu Z."/>
            <person name="Sun F."/>
            <person name="Lim Y.P."/>
            <person name="Lyons E."/>
            <person name="Town C.D."/>
            <person name="Bancroft I."/>
            <person name="Wang X."/>
            <person name="Meng J."/>
            <person name="Ma J."/>
            <person name="Pires J.C."/>
            <person name="King G.J."/>
            <person name="Brunel D."/>
            <person name="Delourme R."/>
            <person name="Renard M."/>
            <person name="Aury J.M."/>
            <person name="Adams K.L."/>
            <person name="Batley J."/>
            <person name="Snowdon R.J."/>
            <person name="Tost J."/>
            <person name="Edwards D."/>
            <person name="Zhou Y."/>
            <person name="Hua W."/>
            <person name="Sharpe A.G."/>
            <person name="Paterson A.H."/>
            <person name="Guan C."/>
            <person name="Wincker P."/>
        </authorList>
    </citation>
    <scope>NUCLEOTIDE SEQUENCE [LARGE SCALE GENOMIC DNA]</scope>
    <source>
        <strain evidence="2">cv. Darmor-bzh</strain>
    </source>
</reference>
<organism evidence="1 2">
    <name type="scientific">Brassica napus</name>
    <name type="common">Rape</name>
    <dbReference type="NCBI Taxonomy" id="3708"/>
    <lineage>
        <taxon>Eukaryota</taxon>
        <taxon>Viridiplantae</taxon>
        <taxon>Streptophyta</taxon>
        <taxon>Embryophyta</taxon>
        <taxon>Tracheophyta</taxon>
        <taxon>Spermatophyta</taxon>
        <taxon>Magnoliopsida</taxon>
        <taxon>eudicotyledons</taxon>
        <taxon>Gunneridae</taxon>
        <taxon>Pentapetalae</taxon>
        <taxon>rosids</taxon>
        <taxon>malvids</taxon>
        <taxon>Brassicales</taxon>
        <taxon>Brassicaceae</taxon>
        <taxon>Brassiceae</taxon>
        <taxon>Brassica</taxon>
    </lineage>
</organism>
<dbReference type="AlphaFoldDB" id="A0A078G493"/>
<dbReference type="PANTHER" id="PTHR48147">
    <property type="entry name" value="PROTEIN CBG23787"/>
    <property type="match status" value="1"/>
</dbReference>
<protein>
    <submittedName>
        <fullName evidence="1">BnaC09g30330D protein</fullName>
    </submittedName>
</protein>
<proteinExistence type="predicted"/>
<name>A0A078G493_BRANA</name>
<gene>
    <name evidence="1" type="primary">BnaC09g30330D</name>
    <name evidence="1" type="ORF">GSBRNA2T00010086001</name>
</gene>
<keyword evidence="2" id="KW-1185">Reference proteome</keyword>
<evidence type="ECO:0000313" key="2">
    <source>
        <dbReference type="Proteomes" id="UP000028999"/>
    </source>
</evidence>
<dbReference type="PANTHER" id="PTHR48147:SF5">
    <property type="entry name" value="REPEAT-CONTAINING PROTEIN, PUTATIVE-RELATED"/>
    <property type="match status" value="1"/>
</dbReference>
<dbReference type="Proteomes" id="UP000028999">
    <property type="component" value="Unassembled WGS sequence"/>
</dbReference>
<accession>A0A078G493</accession>
<dbReference type="PaxDb" id="3708-A0A078G493"/>
<dbReference type="Gramene" id="CDY20206">
    <property type="protein sequence ID" value="CDY20206"/>
    <property type="gene ID" value="GSBRNA2T00010086001"/>
</dbReference>
<dbReference type="EMBL" id="LK032104">
    <property type="protein sequence ID" value="CDY20206.1"/>
    <property type="molecule type" value="Genomic_DNA"/>
</dbReference>